<evidence type="ECO:0000259" key="4">
    <source>
        <dbReference type="PROSITE" id="PS01124"/>
    </source>
</evidence>
<dbReference type="PRINTS" id="PR00032">
    <property type="entry name" value="HTHARAC"/>
</dbReference>
<dbReference type="InterPro" id="IPR020449">
    <property type="entry name" value="Tscrpt_reg_AraC-type_HTH"/>
</dbReference>
<accession>K5DC96</accession>
<evidence type="ECO:0000256" key="1">
    <source>
        <dbReference type="ARBA" id="ARBA00023015"/>
    </source>
</evidence>
<dbReference type="Proteomes" id="UP000007995">
    <property type="component" value="Unassembled WGS sequence"/>
</dbReference>
<dbReference type="GO" id="GO:0043565">
    <property type="term" value="F:sequence-specific DNA binding"/>
    <property type="evidence" value="ECO:0007669"/>
    <property type="project" value="InterPro"/>
</dbReference>
<dbReference type="InterPro" id="IPR009057">
    <property type="entry name" value="Homeodomain-like_sf"/>
</dbReference>
<comment type="caution">
    <text evidence="5">The sequence shown here is derived from an EMBL/GenBank/DDBJ whole genome shotgun (WGS) entry which is preliminary data.</text>
</comment>
<dbReference type="Pfam" id="PF02311">
    <property type="entry name" value="AraC_binding"/>
    <property type="match status" value="1"/>
</dbReference>
<dbReference type="HOGENOM" id="CLU_000445_88_6_10"/>
<reference evidence="5 6" key="1">
    <citation type="submission" date="2012-02" db="EMBL/GenBank/DDBJ databases">
        <title>The Genome Sequence of Bacteroides finegoldii CL09T03C10.</title>
        <authorList>
            <consortium name="The Broad Institute Genome Sequencing Platform"/>
            <person name="Earl A."/>
            <person name="Ward D."/>
            <person name="Feldgarden M."/>
            <person name="Gevers D."/>
            <person name="Zitomersky N.L."/>
            <person name="Coyne M.J."/>
            <person name="Comstock L.E."/>
            <person name="Young S.K."/>
            <person name="Zeng Q."/>
            <person name="Gargeya S."/>
            <person name="Fitzgerald M."/>
            <person name="Haas B."/>
            <person name="Abouelleil A."/>
            <person name="Alvarado L."/>
            <person name="Arachchi H.M."/>
            <person name="Berlin A."/>
            <person name="Chapman S.B."/>
            <person name="Gearin G."/>
            <person name="Goldberg J."/>
            <person name="Griggs A."/>
            <person name="Gujja S."/>
            <person name="Hansen M."/>
            <person name="Heiman D."/>
            <person name="Howarth C."/>
            <person name="Larimer J."/>
            <person name="Lui A."/>
            <person name="MacDonald P.J.P."/>
            <person name="McCowen C."/>
            <person name="Montmayeur A."/>
            <person name="Murphy C."/>
            <person name="Neiman D."/>
            <person name="Pearson M."/>
            <person name="Priest M."/>
            <person name="Roberts A."/>
            <person name="Saif S."/>
            <person name="Shea T."/>
            <person name="Sisk P."/>
            <person name="Stolte C."/>
            <person name="Sykes S."/>
            <person name="Wortman J."/>
            <person name="Nusbaum C."/>
            <person name="Birren B."/>
        </authorList>
    </citation>
    <scope>NUCLEOTIDE SEQUENCE [LARGE SCALE GENOMIC DNA]</scope>
    <source>
        <strain evidence="5 6">CL09T03C10</strain>
    </source>
</reference>
<dbReference type="SUPFAM" id="SSF51215">
    <property type="entry name" value="Regulatory protein AraC"/>
    <property type="match status" value="1"/>
</dbReference>
<dbReference type="AlphaFoldDB" id="K5DC96"/>
<dbReference type="Gene3D" id="1.10.10.60">
    <property type="entry name" value="Homeodomain-like"/>
    <property type="match status" value="2"/>
</dbReference>
<keyword evidence="2" id="KW-0238">DNA-binding</keyword>
<sequence>MRRLYTMHSFFVHLSAVENIKEIVCKDMGMTDDTSLGLEFKYLIVNDMDRKFGLWVNTVGYQSIPPDSPYPLKEHPSGYFFNAEKGRVLREYQLVYITKGRGLFSSDSTPEKQVCKGRLMVLFPGQWHTYRPLRQTGWTEYYIGFEGPAIDAIVANSFLSQEQQILEVGINEELVSLFSRALAVAEADKISAQQYLSGIVLHIIGMILSISKNKVFEMSDVDQKIEQAKIIMNENVSGNVDPEELAMRLNISYSWFRRVFKEYTGYAPAKYFQELKLRKAKQLLVGTSQSVKEISFFLGFQSTEYFFSFFKKRTGLTPLEYRSFGREE</sequence>
<dbReference type="GO" id="GO:0003700">
    <property type="term" value="F:DNA-binding transcription factor activity"/>
    <property type="evidence" value="ECO:0007669"/>
    <property type="project" value="InterPro"/>
</dbReference>
<dbReference type="PANTHER" id="PTHR43280">
    <property type="entry name" value="ARAC-FAMILY TRANSCRIPTIONAL REGULATOR"/>
    <property type="match status" value="1"/>
</dbReference>
<evidence type="ECO:0000313" key="5">
    <source>
        <dbReference type="EMBL" id="EKJ90598.1"/>
    </source>
</evidence>
<dbReference type="InterPro" id="IPR037923">
    <property type="entry name" value="HTH-like"/>
</dbReference>
<feature type="domain" description="HTH araC/xylS-type" evidence="4">
    <location>
        <begin position="226"/>
        <end position="324"/>
    </location>
</feature>
<organism evidence="5 6">
    <name type="scientific">Bacteroides finegoldii CL09T03C10</name>
    <dbReference type="NCBI Taxonomy" id="997888"/>
    <lineage>
        <taxon>Bacteria</taxon>
        <taxon>Pseudomonadati</taxon>
        <taxon>Bacteroidota</taxon>
        <taxon>Bacteroidia</taxon>
        <taxon>Bacteroidales</taxon>
        <taxon>Bacteroidaceae</taxon>
        <taxon>Bacteroides</taxon>
    </lineage>
</organism>
<dbReference type="InterPro" id="IPR018060">
    <property type="entry name" value="HTH_AraC"/>
</dbReference>
<evidence type="ECO:0000313" key="6">
    <source>
        <dbReference type="Proteomes" id="UP000007995"/>
    </source>
</evidence>
<evidence type="ECO:0000256" key="3">
    <source>
        <dbReference type="ARBA" id="ARBA00023163"/>
    </source>
</evidence>
<name>K5DC96_9BACE</name>
<protein>
    <recommendedName>
        <fullName evidence="4">HTH araC/xylS-type domain-containing protein</fullName>
    </recommendedName>
</protein>
<keyword evidence="3" id="KW-0804">Transcription</keyword>
<dbReference type="SUPFAM" id="SSF46689">
    <property type="entry name" value="Homeodomain-like"/>
    <property type="match status" value="2"/>
</dbReference>
<dbReference type="InterPro" id="IPR003313">
    <property type="entry name" value="AraC-bd"/>
</dbReference>
<dbReference type="SMART" id="SM00342">
    <property type="entry name" value="HTH_ARAC"/>
    <property type="match status" value="1"/>
</dbReference>
<dbReference type="PANTHER" id="PTHR43280:SF30">
    <property type="entry name" value="MMSAB OPERON REGULATORY PROTEIN"/>
    <property type="match status" value="1"/>
</dbReference>
<keyword evidence="1" id="KW-0805">Transcription regulation</keyword>
<proteinExistence type="predicted"/>
<dbReference type="EMBL" id="AGXW01000009">
    <property type="protein sequence ID" value="EKJ90598.1"/>
    <property type="molecule type" value="Genomic_DNA"/>
</dbReference>
<evidence type="ECO:0000256" key="2">
    <source>
        <dbReference type="ARBA" id="ARBA00023125"/>
    </source>
</evidence>
<dbReference type="Pfam" id="PF12833">
    <property type="entry name" value="HTH_18"/>
    <property type="match status" value="1"/>
</dbReference>
<gene>
    <name evidence="5" type="ORF">HMPREF1057_02633</name>
</gene>
<dbReference type="PROSITE" id="PS01124">
    <property type="entry name" value="HTH_ARAC_FAMILY_2"/>
    <property type="match status" value="1"/>
</dbReference>